<dbReference type="EMBL" id="KN837151">
    <property type="protein sequence ID" value="KIJ39518.1"/>
    <property type="molecule type" value="Genomic_DNA"/>
</dbReference>
<dbReference type="AlphaFoldDB" id="A0A0C9U8X9"/>
<evidence type="ECO:0000313" key="3">
    <source>
        <dbReference type="Proteomes" id="UP000054279"/>
    </source>
</evidence>
<protein>
    <submittedName>
        <fullName evidence="2">Uncharacterized protein</fullName>
    </submittedName>
</protein>
<gene>
    <name evidence="2" type="ORF">M422DRAFT_93782</name>
</gene>
<feature type="region of interest" description="Disordered" evidence="1">
    <location>
        <begin position="38"/>
        <end position="63"/>
    </location>
</feature>
<feature type="non-terminal residue" evidence="2">
    <location>
        <position position="73"/>
    </location>
</feature>
<accession>A0A0C9U8X9</accession>
<feature type="non-terminal residue" evidence="2">
    <location>
        <position position="1"/>
    </location>
</feature>
<evidence type="ECO:0000313" key="2">
    <source>
        <dbReference type="EMBL" id="KIJ39518.1"/>
    </source>
</evidence>
<organism evidence="2 3">
    <name type="scientific">Sphaerobolus stellatus (strain SS14)</name>
    <dbReference type="NCBI Taxonomy" id="990650"/>
    <lineage>
        <taxon>Eukaryota</taxon>
        <taxon>Fungi</taxon>
        <taxon>Dikarya</taxon>
        <taxon>Basidiomycota</taxon>
        <taxon>Agaricomycotina</taxon>
        <taxon>Agaricomycetes</taxon>
        <taxon>Phallomycetidae</taxon>
        <taxon>Geastrales</taxon>
        <taxon>Sphaerobolaceae</taxon>
        <taxon>Sphaerobolus</taxon>
    </lineage>
</organism>
<sequence>KYNLFHICKPLIQAVPPPSEIFFTQVIQHRTQPLYKHPAIHPKDSPPFTIFNDPDEGSITDGDDHVWLGNSRI</sequence>
<name>A0A0C9U8X9_SPHS4</name>
<evidence type="ECO:0000256" key="1">
    <source>
        <dbReference type="SAM" id="MobiDB-lite"/>
    </source>
</evidence>
<dbReference type="OrthoDB" id="3221775at2759"/>
<proteinExistence type="predicted"/>
<dbReference type="Proteomes" id="UP000054279">
    <property type="component" value="Unassembled WGS sequence"/>
</dbReference>
<dbReference type="HOGENOM" id="CLU_2711815_0_0_1"/>
<reference evidence="2 3" key="1">
    <citation type="submission" date="2014-06" db="EMBL/GenBank/DDBJ databases">
        <title>Evolutionary Origins and Diversification of the Mycorrhizal Mutualists.</title>
        <authorList>
            <consortium name="DOE Joint Genome Institute"/>
            <consortium name="Mycorrhizal Genomics Consortium"/>
            <person name="Kohler A."/>
            <person name="Kuo A."/>
            <person name="Nagy L.G."/>
            <person name="Floudas D."/>
            <person name="Copeland A."/>
            <person name="Barry K.W."/>
            <person name="Cichocki N."/>
            <person name="Veneault-Fourrey C."/>
            <person name="LaButti K."/>
            <person name="Lindquist E.A."/>
            <person name="Lipzen A."/>
            <person name="Lundell T."/>
            <person name="Morin E."/>
            <person name="Murat C."/>
            <person name="Riley R."/>
            <person name="Ohm R."/>
            <person name="Sun H."/>
            <person name="Tunlid A."/>
            <person name="Henrissat B."/>
            <person name="Grigoriev I.V."/>
            <person name="Hibbett D.S."/>
            <person name="Martin F."/>
        </authorList>
    </citation>
    <scope>NUCLEOTIDE SEQUENCE [LARGE SCALE GENOMIC DNA]</scope>
    <source>
        <strain evidence="2 3">SS14</strain>
    </source>
</reference>
<keyword evidence="3" id="KW-1185">Reference proteome</keyword>